<evidence type="ECO:0000313" key="1">
    <source>
        <dbReference type="EMBL" id="TBT85954.1"/>
    </source>
</evidence>
<dbReference type="OrthoDB" id="1425703at2"/>
<accession>A0A4Q9KES8</accession>
<evidence type="ECO:0008006" key="3">
    <source>
        <dbReference type="Google" id="ProtNLM"/>
    </source>
</evidence>
<protein>
    <recommendedName>
        <fullName evidence="3">EcsC family protein</fullName>
    </recommendedName>
</protein>
<gene>
    <name evidence="1" type="ORF">ET989_05765</name>
</gene>
<dbReference type="EMBL" id="SDMQ01000004">
    <property type="protein sequence ID" value="TBT85954.1"/>
    <property type="molecule type" value="Genomic_DNA"/>
</dbReference>
<proteinExistence type="predicted"/>
<dbReference type="RefSeq" id="WP_131167603.1">
    <property type="nucleotide sequence ID" value="NZ_SDMQ01000004.1"/>
</dbReference>
<dbReference type="AlphaFoldDB" id="A0A4Q9KES8"/>
<keyword evidence="2" id="KW-1185">Reference proteome</keyword>
<sequence length="226" mass="23552">MAPESRDISKNPVARAPEVGGNLLRTLLETAITGTSTLPGAKVAAAKHLGRRDSVEDALESLVLSHVGLAGAQGFLTSLGGLPTLAVTLPANIAGLAVVQIRLIASIAHLRGYDIDSRQVRTAMTLCLMGRDGVQRLVDAGVLPTTALAIATAPVFDSSLDQLVSEKVLGELVSRIGGRRASLLFARRVPLLGGGVGATMDGLSTIEIGAYAREVFVSRRRLTRGE</sequence>
<name>A0A4Q9KES8_9ACTN</name>
<evidence type="ECO:0000313" key="2">
    <source>
        <dbReference type="Proteomes" id="UP000292373"/>
    </source>
</evidence>
<comment type="caution">
    <text evidence="1">The sequence shown here is derived from an EMBL/GenBank/DDBJ whole genome shotgun (WGS) entry which is preliminary data.</text>
</comment>
<reference evidence="1 2" key="1">
    <citation type="submission" date="2019-01" db="EMBL/GenBank/DDBJ databases">
        <title>Lactibacter flavus gen. nov., sp. nov., a novel bacterium of the family Propionibacteriaceae isolated from raw milk and dairy products.</title>
        <authorList>
            <person name="Huptas C."/>
            <person name="Wenning M."/>
            <person name="Breitenwieser F."/>
            <person name="Doll E."/>
            <person name="Von Neubeck M."/>
            <person name="Busse H.-J."/>
            <person name="Scherer S."/>
        </authorList>
    </citation>
    <scope>NUCLEOTIDE SEQUENCE [LARGE SCALE GENOMIC DNA]</scope>
    <source>
        <strain evidence="1 2">KCTC 33808</strain>
    </source>
</reference>
<dbReference type="Proteomes" id="UP000292373">
    <property type="component" value="Unassembled WGS sequence"/>
</dbReference>
<organism evidence="1 2">
    <name type="scientific">Propioniciclava sinopodophylli</name>
    <dbReference type="NCBI Taxonomy" id="1837344"/>
    <lineage>
        <taxon>Bacteria</taxon>
        <taxon>Bacillati</taxon>
        <taxon>Actinomycetota</taxon>
        <taxon>Actinomycetes</taxon>
        <taxon>Propionibacteriales</taxon>
        <taxon>Propionibacteriaceae</taxon>
        <taxon>Propioniciclava</taxon>
    </lineage>
</organism>